<evidence type="ECO:0000256" key="10">
    <source>
        <dbReference type="ARBA" id="ARBA00022833"/>
    </source>
</evidence>
<evidence type="ECO:0000313" key="17">
    <source>
        <dbReference type="EMBL" id="MEX1669196.1"/>
    </source>
</evidence>
<dbReference type="EMBL" id="JBFRYA010000007">
    <property type="protein sequence ID" value="MEX1669196.1"/>
    <property type="molecule type" value="Genomic_DNA"/>
</dbReference>
<evidence type="ECO:0000256" key="12">
    <source>
        <dbReference type="NCBIfam" id="TIGR02414"/>
    </source>
</evidence>
<evidence type="ECO:0000256" key="8">
    <source>
        <dbReference type="ARBA" id="ARBA00022723"/>
    </source>
</evidence>
<dbReference type="RefSeq" id="WP_368381465.1">
    <property type="nucleotide sequence ID" value="NZ_JBFRYA010000007.1"/>
</dbReference>
<dbReference type="SUPFAM" id="SSF63737">
    <property type="entry name" value="Leukotriene A4 hydrolase N-terminal domain"/>
    <property type="match status" value="1"/>
</dbReference>
<feature type="domain" description="Aminopeptidase N-like N-terminal" evidence="16">
    <location>
        <begin position="78"/>
        <end position="192"/>
    </location>
</feature>
<dbReference type="InterPro" id="IPR012779">
    <property type="entry name" value="Peptidase_M1_pepN"/>
</dbReference>
<dbReference type="InterPro" id="IPR045357">
    <property type="entry name" value="Aminopeptidase_N-like_N"/>
</dbReference>
<evidence type="ECO:0000256" key="11">
    <source>
        <dbReference type="ARBA" id="ARBA00023049"/>
    </source>
</evidence>
<evidence type="ECO:0000259" key="13">
    <source>
        <dbReference type="Pfam" id="PF01433"/>
    </source>
</evidence>
<dbReference type="Gene3D" id="1.10.390.10">
    <property type="entry name" value="Neutral Protease Domain 2"/>
    <property type="match status" value="1"/>
</dbReference>
<keyword evidence="11" id="KW-0482">Metalloprotease</keyword>
<dbReference type="PANTHER" id="PTHR46322:SF1">
    <property type="entry name" value="PUROMYCIN-SENSITIVE AMINOPEPTIDASE"/>
    <property type="match status" value="1"/>
</dbReference>
<keyword evidence="18" id="KW-1185">Reference proteome</keyword>
<dbReference type="Gene3D" id="3.30.2010.30">
    <property type="match status" value="1"/>
</dbReference>
<evidence type="ECO:0000259" key="15">
    <source>
        <dbReference type="Pfam" id="PF17432"/>
    </source>
</evidence>
<dbReference type="InterPro" id="IPR042097">
    <property type="entry name" value="Aminopeptidase_N-like_N_sf"/>
</dbReference>
<dbReference type="Proteomes" id="UP001557485">
    <property type="component" value="Unassembled WGS sequence"/>
</dbReference>
<dbReference type="GO" id="GO:0016285">
    <property type="term" value="F:alanyl aminopeptidase activity"/>
    <property type="evidence" value="ECO:0007669"/>
    <property type="project" value="UniProtKB-EC"/>
</dbReference>
<evidence type="ECO:0000256" key="7">
    <source>
        <dbReference type="ARBA" id="ARBA00022670"/>
    </source>
</evidence>
<dbReference type="Pfam" id="PF17900">
    <property type="entry name" value="Peptidase_M1_N"/>
    <property type="match status" value="1"/>
</dbReference>
<evidence type="ECO:0000256" key="4">
    <source>
        <dbReference type="ARBA" id="ARBA00012564"/>
    </source>
</evidence>
<dbReference type="Gene3D" id="2.60.40.1840">
    <property type="match status" value="1"/>
</dbReference>
<dbReference type="CDD" id="cd09600">
    <property type="entry name" value="M1_APN"/>
    <property type="match status" value="1"/>
</dbReference>
<feature type="domain" description="Peptidase M1 alanyl aminopeptidase C-terminal" evidence="15">
    <location>
        <begin position="562"/>
        <end position="884"/>
    </location>
</feature>
<keyword evidence="10" id="KW-0862">Zinc</keyword>
<dbReference type="EC" id="3.4.11.2" evidence="4 12"/>
<evidence type="ECO:0000256" key="6">
    <source>
        <dbReference type="ARBA" id="ARBA00022438"/>
    </source>
</evidence>
<evidence type="ECO:0000313" key="18">
    <source>
        <dbReference type="Proteomes" id="UP001557485"/>
    </source>
</evidence>
<evidence type="ECO:0000256" key="3">
    <source>
        <dbReference type="ARBA" id="ARBA00010136"/>
    </source>
</evidence>
<dbReference type="InterPro" id="IPR037144">
    <property type="entry name" value="Peptidase_M1_pepN_C_sf"/>
</dbReference>
<dbReference type="Pfam" id="PF11940">
    <property type="entry name" value="DUF3458"/>
    <property type="match status" value="1"/>
</dbReference>
<sequence>MRDAQPSTIYLSDYQVPAYLIDTTELAFELGEDSSLVTSLLHIRRNPAANQLGAALVLHGTELELLSLAIDGRVLTASEWSQSGEQLVIADVPEAFVLRCETRIRPQENTSLEGLYKSSGMFCTQCEAEGFRKITYYLDRPDVMSVFTVEITADAQRYPVLLSNGNLVATETLTDGRHKTVWQDPFPKPAYLFALVAGKLSCVSDSFRTMNGRDVDLKIYVEDKDLDKCDHAMASLKNAMRWDEEVYGREYDLDIFNIVAVDDFNMGAMENKSLNIFNTSCVLAKPETTTDAGFQRVEGVVAHEYFHNWSGNRVTCRDWFQLSLKEGFTVFRDSEFSADMGSPTVKRVEDVTLLRTAQFAEDAGPMAHPIRPDSFIEISNFYTVTVYEKGAEVVRMIHTLLGPDAFRKGSDLYFERHDGQAVTCEDFVLAMEAASGVDLSQFRNWYSQAGTPKLSVSGDYDAEQQSYTLNVSQSCPATPGQSSKAPFHIPLKVALLGEAGQLPLQLLGESANVESADNTEMVLNVTEQTQSFTFTGINELPVPSLLRGFSAPVKLDFDYSREQLLRLMRGDSDGFCRWDASQQLGLAEIKRALADVAAGQNVAPDAAYLAACRDLLSDGSLDGAMVAMMLQLPSEAYLAEIFHPVDVLAIHHAREALRLAIATALQLELLDCYNRCCSDAPYAADAEQIAQRSLKNTALAYLMLLDNESARELATAQFENSENMTDRLAALNALVNSAAPYKAKALQSFYQNWQHEPLVINQWFQVQAMCRLPGSLETVQGLMNHPAFDIRNPNKVRALIGAFCGQNGVNFHREDGAGYRFLGDQVIILNRSNPQIASRLLVPLTKWRKYLPAAQQLMCAELQRILAEPDLSSDVYEVVSKSLQDYDME</sequence>
<evidence type="ECO:0000256" key="2">
    <source>
        <dbReference type="ARBA" id="ARBA00001947"/>
    </source>
</evidence>
<dbReference type="Gene3D" id="2.60.40.1730">
    <property type="entry name" value="tricorn interacting facor f3 domain"/>
    <property type="match status" value="1"/>
</dbReference>
<keyword evidence="9 17" id="KW-0378">Hydrolase</keyword>
<comment type="caution">
    <text evidence="17">The sequence shown here is derived from an EMBL/GenBank/DDBJ whole genome shotgun (WGS) entry which is preliminary data.</text>
</comment>
<keyword evidence="7" id="KW-0645">Protease</keyword>
<feature type="domain" description="Peptidase M1 membrane alanine aminopeptidase" evidence="13">
    <location>
        <begin position="232"/>
        <end position="444"/>
    </location>
</feature>
<comment type="catalytic activity">
    <reaction evidence="1">
        <text>Release of an N-terminal amino acid, Xaa-|-Yaa- from a peptide, amide or arylamide. Xaa is preferably Ala, but may be most amino acids including Pro (slow action). When a terminal hydrophobic residue is followed by a prolyl residue, the two may be released as an intact Xaa-Pro dipeptide.</text>
        <dbReference type="EC" id="3.4.11.2"/>
    </reaction>
</comment>
<dbReference type="Pfam" id="PF17432">
    <property type="entry name" value="DUF3458_C"/>
    <property type="match status" value="1"/>
</dbReference>
<dbReference type="InterPro" id="IPR024601">
    <property type="entry name" value="Peptidase_M1_pepN_C"/>
</dbReference>
<dbReference type="Gene3D" id="1.25.50.10">
    <property type="entry name" value="Peptidase M1, alanyl aminopeptidase, C-terminal domain"/>
    <property type="match status" value="1"/>
</dbReference>
<dbReference type="InterPro" id="IPR027268">
    <property type="entry name" value="Peptidase_M4/M1_CTD_sf"/>
</dbReference>
<feature type="domain" description="Peptidase M1 alanyl aminopeptidase Ig-like fold" evidence="14">
    <location>
        <begin position="450"/>
        <end position="557"/>
    </location>
</feature>
<comment type="similarity">
    <text evidence="3">Belongs to the peptidase M1 family.</text>
</comment>
<dbReference type="InterPro" id="IPR038438">
    <property type="entry name" value="PepN_Ig-like_sf"/>
</dbReference>
<evidence type="ECO:0000256" key="1">
    <source>
        <dbReference type="ARBA" id="ARBA00000098"/>
    </source>
</evidence>
<evidence type="ECO:0000256" key="9">
    <source>
        <dbReference type="ARBA" id="ARBA00022801"/>
    </source>
</evidence>
<dbReference type="Pfam" id="PF01433">
    <property type="entry name" value="Peptidase_M1"/>
    <property type="match status" value="1"/>
</dbReference>
<proteinExistence type="inferred from homology"/>
<dbReference type="PANTHER" id="PTHR46322">
    <property type="entry name" value="PUROMYCIN-SENSITIVE AMINOPEPTIDASE"/>
    <property type="match status" value="1"/>
</dbReference>
<keyword evidence="8" id="KW-0479">Metal-binding</keyword>
<keyword evidence="6 17" id="KW-0031">Aminopeptidase</keyword>
<evidence type="ECO:0000256" key="5">
    <source>
        <dbReference type="ARBA" id="ARBA00015611"/>
    </source>
</evidence>
<evidence type="ECO:0000259" key="16">
    <source>
        <dbReference type="Pfam" id="PF17900"/>
    </source>
</evidence>
<dbReference type="InterPro" id="IPR001930">
    <property type="entry name" value="Peptidase_M1"/>
</dbReference>
<accession>A0ABV3U5L6</accession>
<evidence type="ECO:0000259" key="14">
    <source>
        <dbReference type="Pfam" id="PF11940"/>
    </source>
</evidence>
<organism evidence="17 18">
    <name type="scientific">Zhongshania guokunii</name>
    <dbReference type="NCBI Taxonomy" id="641783"/>
    <lineage>
        <taxon>Bacteria</taxon>
        <taxon>Pseudomonadati</taxon>
        <taxon>Pseudomonadota</taxon>
        <taxon>Gammaproteobacteria</taxon>
        <taxon>Cellvibrionales</taxon>
        <taxon>Spongiibacteraceae</taxon>
        <taxon>Zhongshania</taxon>
    </lineage>
</organism>
<comment type="cofactor">
    <cofactor evidence="2">
        <name>Zn(2+)</name>
        <dbReference type="ChEBI" id="CHEBI:29105"/>
    </cofactor>
</comment>
<dbReference type="NCBIfam" id="TIGR02414">
    <property type="entry name" value="pepN_proteo"/>
    <property type="match status" value="1"/>
</dbReference>
<dbReference type="SUPFAM" id="SSF55486">
    <property type="entry name" value="Metalloproteases ('zincins'), catalytic domain"/>
    <property type="match status" value="1"/>
</dbReference>
<dbReference type="InterPro" id="IPR035414">
    <property type="entry name" value="Peptidase_M1_pepN_Ig-like"/>
</dbReference>
<protein>
    <recommendedName>
        <fullName evidence="5 12">Aminopeptidase N</fullName>
        <ecNumber evidence="4 12">3.4.11.2</ecNumber>
    </recommendedName>
</protein>
<reference evidence="17 18" key="1">
    <citation type="journal article" date="2011" name="Int. J. Syst. Evol. Microbiol.">
        <title>Zhongshania antarctica gen. nov., sp. nov. and Zhongshania guokunii sp. nov., gammaproteobacteria respectively isolated from coastal attached (fast) ice and surface seawater of the Antarctic.</title>
        <authorList>
            <person name="Li H.J."/>
            <person name="Zhang X.Y."/>
            <person name="Chen C.X."/>
            <person name="Zhang Y.J."/>
            <person name="Gao Z.M."/>
            <person name="Yu Y."/>
            <person name="Chen X.L."/>
            <person name="Chen B."/>
            <person name="Zhang Y.Z."/>
        </authorList>
    </citation>
    <scope>NUCLEOTIDE SEQUENCE [LARGE SCALE GENOMIC DNA]</scope>
    <source>
        <strain evidence="17 18">ZS6-22T</strain>
    </source>
</reference>
<dbReference type="PRINTS" id="PR00756">
    <property type="entry name" value="ALADIPTASE"/>
</dbReference>
<name>A0ABV3U5L6_9GAMM</name>
<gene>
    <name evidence="17" type="primary">pepN</name>
    <name evidence="17" type="ORF">AB4876_09760</name>
</gene>
<dbReference type="InterPro" id="IPR014782">
    <property type="entry name" value="Peptidase_M1_dom"/>
</dbReference>